<protein>
    <recommendedName>
        <fullName evidence="4">Mediator complex subunit 15 KIX domain-containing protein</fullName>
    </recommendedName>
</protein>
<evidence type="ECO:0000313" key="2">
    <source>
        <dbReference type="EMBL" id="KAG0248527.1"/>
    </source>
</evidence>
<reference evidence="2" key="1">
    <citation type="journal article" date="2020" name="Fungal Divers.">
        <title>Resolving the Mortierellaceae phylogeny through synthesis of multi-gene phylogenetics and phylogenomics.</title>
        <authorList>
            <person name="Vandepol N."/>
            <person name="Liber J."/>
            <person name="Desiro A."/>
            <person name="Na H."/>
            <person name="Kennedy M."/>
            <person name="Barry K."/>
            <person name="Grigoriev I.V."/>
            <person name="Miller A.N."/>
            <person name="O'Donnell K."/>
            <person name="Stajich J.E."/>
            <person name="Bonito G."/>
        </authorList>
    </citation>
    <scope>NUCLEOTIDE SEQUENCE</scope>
    <source>
        <strain evidence="2">KOD948</strain>
    </source>
</reference>
<gene>
    <name evidence="2" type="ORF">BG011_010178</name>
</gene>
<dbReference type="AlphaFoldDB" id="A0A9P6TVL8"/>
<dbReference type="Pfam" id="PF05397">
    <property type="entry name" value="Med15_fungi"/>
    <property type="match status" value="1"/>
</dbReference>
<sequence>MGQLNPGNAMSSAINMPSTIAVSNQDPNVQVTGNPQQTITQGFVNPGVPGVAPTRVPITPAARAAAAAAIQTMVERVQSQRIPPQILTDLSPEQKQTVKSQMQQMMPMLSKLDQLIPVFFSMTGNRDATLRLIMMKFVLQDQLESLKHEQYSIIPENLVKLRERLQHYFIWVKNEVNGGAMANAGAAGVAGNVSNMNQANTLVAGPNPNIGPGMIPISGPGMALNNVNNGLNPGVSNITTSAINVNASSPVAVTTNVSAPTPAQQQSAAPGAPSTQVKVGLTPADLKLPPPKKPYNSPPNNLHSAVTSQSPSLTATSNTTAARQETPKLPKMEPIKTDPGAEQTSLAASSNQEGASPNIVKAQEASNLTSSQILMAQRARQQAQLQLQQQQQLLLQQHTVPHGQQSVAQFLQPPPSQQAVPQLAQIHQNQQAQGQIPPAGNAGRQGASTIGSISKDELIQQYQILQSALASNAIAPSQVILAKMQLQRIQSELAKPHRQEQAPRFGDGLPVNGKVTATGPLMNSVSTAAGAVNSAAALQQSTQATQAVPPIVAPEVAPHMTHIKELQELQEAKMASVQPMDPLEFLTSMYKTVHRVDETGIVSDENAARDSIFILHNAFEGFVGKRIGNGPGKDMYDERPLKRTKREVTDEEVVELSLMNPDGTPDAFLASFQDWAQAIETV</sequence>
<feature type="compositionally biased region" description="Basic and acidic residues" evidence="1">
    <location>
        <begin position="325"/>
        <end position="336"/>
    </location>
</feature>
<feature type="region of interest" description="Disordered" evidence="1">
    <location>
        <begin position="257"/>
        <end position="357"/>
    </location>
</feature>
<organism evidence="2 3">
    <name type="scientific">Mortierella polycephala</name>
    <dbReference type="NCBI Taxonomy" id="41804"/>
    <lineage>
        <taxon>Eukaryota</taxon>
        <taxon>Fungi</taxon>
        <taxon>Fungi incertae sedis</taxon>
        <taxon>Mucoromycota</taxon>
        <taxon>Mortierellomycotina</taxon>
        <taxon>Mortierellomycetes</taxon>
        <taxon>Mortierellales</taxon>
        <taxon>Mortierellaceae</taxon>
        <taxon>Mortierella</taxon>
    </lineage>
</organism>
<name>A0A9P6TVL8_9FUNG</name>
<feature type="compositionally biased region" description="Pro residues" evidence="1">
    <location>
        <begin position="288"/>
        <end position="297"/>
    </location>
</feature>
<dbReference type="EMBL" id="JAAAJA010000976">
    <property type="protein sequence ID" value="KAG0248527.1"/>
    <property type="molecule type" value="Genomic_DNA"/>
</dbReference>
<proteinExistence type="predicted"/>
<dbReference type="Proteomes" id="UP000726737">
    <property type="component" value="Unassembled WGS sequence"/>
</dbReference>
<feature type="compositionally biased region" description="Low complexity" evidence="1">
    <location>
        <begin position="258"/>
        <end position="276"/>
    </location>
</feature>
<feature type="compositionally biased region" description="Polar residues" evidence="1">
    <location>
        <begin position="303"/>
        <end position="323"/>
    </location>
</feature>
<dbReference type="GO" id="GO:0006357">
    <property type="term" value="P:regulation of transcription by RNA polymerase II"/>
    <property type="evidence" value="ECO:0007669"/>
    <property type="project" value="InterPro"/>
</dbReference>
<accession>A0A9P6TVL8</accession>
<dbReference type="GO" id="GO:0003712">
    <property type="term" value="F:transcription coregulator activity"/>
    <property type="evidence" value="ECO:0007669"/>
    <property type="project" value="InterPro"/>
</dbReference>
<keyword evidence="3" id="KW-1185">Reference proteome</keyword>
<evidence type="ECO:0000256" key="1">
    <source>
        <dbReference type="SAM" id="MobiDB-lite"/>
    </source>
</evidence>
<evidence type="ECO:0008006" key="4">
    <source>
        <dbReference type="Google" id="ProtNLM"/>
    </source>
</evidence>
<dbReference type="GO" id="GO:0016592">
    <property type="term" value="C:mediator complex"/>
    <property type="evidence" value="ECO:0007669"/>
    <property type="project" value="InterPro"/>
</dbReference>
<comment type="caution">
    <text evidence="2">The sequence shown here is derived from an EMBL/GenBank/DDBJ whole genome shotgun (WGS) entry which is preliminary data.</text>
</comment>
<dbReference type="InterPro" id="IPR008626">
    <property type="entry name" value="Mediator_Med15_fun"/>
</dbReference>
<feature type="compositionally biased region" description="Polar residues" evidence="1">
    <location>
        <begin position="342"/>
        <end position="355"/>
    </location>
</feature>
<evidence type="ECO:0000313" key="3">
    <source>
        <dbReference type="Proteomes" id="UP000726737"/>
    </source>
</evidence>
<dbReference type="OrthoDB" id="1938591at2759"/>